<evidence type="ECO:0000259" key="1">
    <source>
        <dbReference type="Pfam" id="PF22936"/>
    </source>
</evidence>
<proteinExistence type="predicted"/>
<dbReference type="AlphaFoldDB" id="A0A9D4W443"/>
<dbReference type="InterPro" id="IPR054722">
    <property type="entry name" value="PolX-like_BBD"/>
</dbReference>
<organism evidence="2 3">
    <name type="scientific">Pisum sativum</name>
    <name type="common">Garden pea</name>
    <name type="synonym">Lathyrus oleraceus</name>
    <dbReference type="NCBI Taxonomy" id="3888"/>
    <lineage>
        <taxon>Eukaryota</taxon>
        <taxon>Viridiplantae</taxon>
        <taxon>Streptophyta</taxon>
        <taxon>Embryophyta</taxon>
        <taxon>Tracheophyta</taxon>
        <taxon>Spermatophyta</taxon>
        <taxon>Magnoliopsida</taxon>
        <taxon>eudicotyledons</taxon>
        <taxon>Gunneridae</taxon>
        <taxon>Pentapetalae</taxon>
        <taxon>rosids</taxon>
        <taxon>fabids</taxon>
        <taxon>Fabales</taxon>
        <taxon>Fabaceae</taxon>
        <taxon>Papilionoideae</taxon>
        <taxon>50 kb inversion clade</taxon>
        <taxon>NPAAA clade</taxon>
        <taxon>Hologalegina</taxon>
        <taxon>IRL clade</taxon>
        <taxon>Fabeae</taxon>
        <taxon>Lathyrus</taxon>
    </lineage>
</organism>
<feature type="domain" description="Retrovirus-related Pol polyprotein from transposon TNT 1-94-like beta-barrel" evidence="1">
    <location>
        <begin position="42"/>
        <end position="120"/>
    </location>
</feature>
<keyword evidence="3" id="KW-1185">Reference proteome</keyword>
<dbReference type="Gramene" id="Psat06G0088800-T1">
    <property type="protein sequence ID" value="KAI5393961.1"/>
    <property type="gene ID" value="KIW84_060888"/>
</dbReference>
<comment type="caution">
    <text evidence="2">The sequence shown here is derived from an EMBL/GenBank/DDBJ whole genome shotgun (WGS) entry which is preliminary data.</text>
</comment>
<accession>A0A9D4W443</accession>
<sequence>MRRKGRQLPESSLVYNKQNEVKWRDNRADHNENRETKREKLWFLDPGCNNHMTGNKKWFLNLEEYFSRTVKLKNDTTMEVVAKGSIRVELNGITQVISDVYYVLGLKNNLLSLGKLQEKGIAILIQNGVCKMFHPKRDLIMQNDMSGNIMFYVLASMETKSSTCLETEGVADKKT</sequence>
<name>A0A9D4W443_PEA</name>
<dbReference type="Proteomes" id="UP001058974">
    <property type="component" value="Chromosome 6"/>
</dbReference>
<reference evidence="2 3" key="1">
    <citation type="journal article" date="2022" name="Nat. Genet.">
        <title>Improved pea reference genome and pan-genome highlight genomic features and evolutionary characteristics.</title>
        <authorList>
            <person name="Yang T."/>
            <person name="Liu R."/>
            <person name="Luo Y."/>
            <person name="Hu S."/>
            <person name="Wang D."/>
            <person name="Wang C."/>
            <person name="Pandey M.K."/>
            <person name="Ge S."/>
            <person name="Xu Q."/>
            <person name="Li N."/>
            <person name="Li G."/>
            <person name="Huang Y."/>
            <person name="Saxena R.K."/>
            <person name="Ji Y."/>
            <person name="Li M."/>
            <person name="Yan X."/>
            <person name="He Y."/>
            <person name="Liu Y."/>
            <person name="Wang X."/>
            <person name="Xiang C."/>
            <person name="Varshney R.K."/>
            <person name="Ding H."/>
            <person name="Gao S."/>
            <person name="Zong X."/>
        </authorList>
    </citation>
    <scope>NUCLEOTIDE SEQUENCE [LARGE SCALE GENOMIC DNA]</scope>
    <source>
        <strain evidence="2 3">cv. Zhongwan 6</strain>
    </source>
</reference>
<evidence type="ECO:0000313" key="2">
    <source>
        <dbReference type="EMBL" id="KAI5393961.1"/>
    </source>
</evidence>
<protein>
    <recommendedName>
        <fullName evidence="1">Retrovirus-related Pol polyprotein from transposon TNT 1-94-like beta-barrel domain-containing protein</fullName>
    </recommendedName>
</protein>
<evidence type="ECO:0000313" key="3">
    <source>
        <dbReference type="Proteomes" id="UP001058974"/>
    </source>
</evidence>
<gene>
    <name evidence="2" type="ORF">KIW84_060888</name>
</gene>
<dbReference type="EMBL" id="JAMSHJ010000006">
    <property type="protein sequence ID" value="KAI5393961.1"/>
    <property type="molecule type" value="Genomic_DNA"/>
</dbReference>
<dbReference type="Pfam" id="PF22936">
    <property type="entry name" value="Pol_BBD"/>
    <property type="match status" value="1"/>
</dbReference>